<sequence length="100" mass="10855">MWTKEVGSRDWSLAGLSGARIQIRLMDSKYQAQGRGDTSVDEPGGASSGPSSEVDNVQVNHVAISLNLTVLMQEEENSAEEKAIPEVSYLLMEMSKGQVQ</sequence>
<evidence type="ECO:0000256" key="1">
    <source>
        <dbReference type="SAM" id="MobiDB-lite"/>
    </source>
</evidence>
<protein>
    <submittedName>
        <fullName evidence="2">Uncharacterized protein</fullName>
    </submittedName>
</protein>
<evidence type="ECO:0000313" key="2">
    <source>
        <dbReference type="EMBL" id="KYO42967.1"/>
    </source>
</evidence>
<gene>
    <name evidence="2" type="ORF">Y1Q_0020457</name>
</gene>
<dbReference type="EMBL" id="AKHW03001285">
    <property type="protein sequence ID" value="KYO42967.1"/>
    <property type="molecule type" value="Genomic_DNA"/>
</dbReference>
<keyword evidence="3" id="KW-1185">Reference proteome</keyword>
<comment type="caution">
    <text evidence="2">The sequence shown here is derived from an EMBL/GenBank/DDBJ whole genome shotgun (WGS) entry which is preliminary data.</text>
</comment>
<organism evidence="2 3">
    <name type="scientific">Alligator mississippiensis</name>
    <name type="common">American alligator</name>
    <dbReference type="NCBI Taxonomy" id="8496"/>
    <lineage>
        <taxon>Eukaryota</taxon>
        <taxon>Metazoa</taxon>
        <taxon>Chordata</taxon>
        <taxon>Craniata</taxon>
        <taxon>Vertebrata</taxon>
        <taxon>Euteleostomi</taxon>
        <taxon>Archelosauria</taxon>
        <taxon>Archosauria</taxon>
        <taxon>Crocodylia</taxon>
        <taxon>Alligatoridae</taxon>
        <taxon>Alligatorinae</taxon>
        <taxon>Alligator</taxon>
    </lineage>
</organism>
<feature type="region of interest" description="Disordered" evidence="1">
    <location>
        <begin position="32"/>
        <end position="56"/>
    </location>
</feature>
<name>A0A151P1K1_ALLMI</name>
<reference evidence="2 3" key="1">
    <citation type="journal article" date="2012" name="Genome Biol.">
        <title>Sequencing three crocodilian genomes to illuminate the evolution of archosaurs and amniotes.</title>
        <authorList>
            <person name="St John J.A."/>
            <person name="Braun E.L."/>
            <person name="Isberg S.R."/>
            <person name="Miles L.G."/>
            <person name="Chong A.Y."/>
            <person name="Gongora J."/>
            <person name="Dalzell P."/>
            <person name="Moran C."/>
            <person name="Bed'hom B."/>
            <person name="Abzhanov A."/>
            <person name="Burgess S.C."/>
            <person name="Cooksey A.M."/>
            <person name="Castoe T.A."/>
            <person name="Crawford N.G."/>
            <person name="Densmore L.D."/>
            <person name="Drew J.C."/>
            <person name="Edwards S.V."/>
            <person name="Faircloth B.C."/>
            <person name="Fujita M.K."/>
            <person name="Greenwold M.J."/>
            <person name="Hoffmann F.G."/>
            <person name="Howard J.M."/>
            <person name="Iguchi T."/>
            <person name="Janes D.E."/>
            <person name="Khan S.Y."/>
            <person name="Kohno S."/>
            <person name="de Koning A.J."/>
            <person name="Lance S.L."/>
            <person name="McCarthy F.M."/>
            <person name="McCormack J.E."/>
            <person name="Merchant M.E."/>
            <person name="Peterson D.G."/>
            <person name="Pollock D.D."/>
            <person name="Pourmand N."/>
            <person name="Raney B.J."/>
            <person name="Roessler K.A."/>
            <person name="Sanford J.R."/>
            <person name="Sawyer R.H."/>
            <person name="Schmidt C.J."/>
            <person name="Triplett E.W."/>
            <person name="Tuberville T.D."/>
            <person name="Venegas-Anaya M."/>
            <person name="Howard J.T."/>
            <person name="Jarvis E.D."/>
            <person name="Guillette L.J.Jr."/>
            <person name="Glenn T.C."/>
            <person name="Green R.E."/>
            <person name="Ray D.A."/>
        </authorList>
    </citation>
    <scope>NUCLEOTIDE SEQUENCE [LARGE SCALE GENOMIC DNA]</scope>
    <source>
        <strain evidence="2">KSC_2009_1</strain>
    </source>
</reference>
<proteinExistence type="predicted"/>
<dbReference type="AlphaFoldDB" id="A0A151P1K1"/>
<accession>A0A151P1K1</accession>
<feature type="compositionally biased region" description="Low complexity" evidence="1">
    <location>
        <begin position="43"/>
        <end position="52"/>
    </location>
</feature>
<evidence type="ECO:0000313" key="3">
    <source>
        <dbReference type="Proteomes" id="UP000050525"/>
    </source>
</evidence>
<dbReference type="Proteomes" id="UP000050525">
    <property type="component" value="Unassembled WGS sequence"/>
</dbReference>